<dbReference type="FunFam" id="3.30.420.40:FF:000026">
    <property type="entry name" value="Heat shock protein 70"/>
    <property type="match status" value="1"/>
</dbReference>
<dbReference type="GO" id="GO:0005524">
    <property type="term" value="F:ATP binding"/>
    <property type="evidence" value="ECO:0007669"/>
    <property type="project" value="UniProtKB-KW"/>
</dbReference>
<dbReference type="Gene3D" id="3.30.420.40">
    <property type="match status" value="2"/>
</dbReference>
<accession>A0AAD8SRG9</accession>
<dbReference type="FunFam" id="3.90.640.10:FF:000002">
    <property type="entry name" value="Heat shock 70 kDa"/>
    <property type="match status" value="1"/>
</dbReference>
<dbReference type="Gene3D" id="3.90.640.10">
    <property type="entry name" value="Actin, Chain A, domain 4"/>
    <property type="match status" value="1"/>
</dbReference>
<dbReference type="InterPro" id="IPR043129">
    <property type="entry name" value="ATPase_NBD"/>
</dbReference>
<dbReference type="Pfam" id="PF00012">
    <property type="entry name" value="HSP70"/>
    <property type="match status" value="1"/>
</dbReference>
<protein>
    <recommendedName>
        <fullName evidence="8">Heat shock protein 70</fullName>
    </recommendedName>
</protein>
<evidence type="ECO:0000256" key="4">
    <source>
        <dbReference type="ARBA" id="ARBA00022840"/>
    </source>
</evidence>
<gene>
    <name evidence="6" type="ORF">QYE76_051261</name>
</gene>
<dbReference type="FunFam" id="3.30.30.30:FF:000005">
    <property type="entry name" value="Heat shock protein ssb1"/>
    <property type="match status" value="1"/>
</dbReference>
<dbReference type="PROSITE" id="PS00329">
    <property type="entry name" value="HSP70_2"/>
    <property type="match status" value="1"/>
</dbReference>
<keyword evidence="3 5" id="KW-0547">Nucleotide-binding</keyword>
<evidence type="ECO:0000313" key="7">
    <source>
        <dbReference type="Proteomes" id="UP001231189"/>
    </source>
</evidence>
<proteinExistence type="inferred from homology"/>
<dbReference type="InterPro" id="IPR018181">
    <property type="entry name" value="Heat_shock_70_CS"/>
</dbReference>
<dbReference type="GO" id="GO:0005788">
    <property type="term" value="C:endoplasmic reticulum lumen"/>
    <property type="evidence" value="ECO:0007669"/>
    <property type="project" value="UniProtKB-SubCell"/>
</dbReference>
<reference evidence="6" key="1">
    <citation type="submission" date="2023-07" db="EMBL/GenBank/DDBJ databases">
        <title>A chromosome-level genome assembly of Lolium multiflorum.</title>
        <authorList>
            <person name="Chen Y."/>
            <person name="Copetti D."/>
            <person name="Kolliker R."/>
            <person name="Studer B."/>
        </authorList>
    </citation>
    <scope>NUCLEOTIDE SEQUENCE</scope>
    <source>
        <strain evidence="6">02402/16</strain>
        <tissue evidence="6">Leaf</tissue>
    </source>
</reference>
<evidence type="ECO:0000256" key="3">
    <source>
        <dbReference type="ARBA" id="ARBA00022741"/>
    </source>
</evidence>
<evidence type="ECO:0000313" key="6">
    <source>
        <dbReference type="EMBL" id="KAK1663102.1"/>
    </source>
</evidence>
<comment type="caution">
    <text evidence="6">The sequence shown here is derived from an EMBL/GenBank/DDBJ whole genome shotgun (WGS) entry which is preliminary data.</text>
</comment>
<comment type="similarity">
    <text evidence="2 5">Belongs to the heat shock protein 70 family.</text>
</comment>
<dbReference type="SUPFAM" id="SSF53067">
    <property type="entry name" value="Actin-like ATPase domain"/>
    <property type="match status" value="2"/>
</dbReference>
<organism evidence="6 7">
    <name type="scientific">Lolium multiflorum</name>
    <name type="common">Italian ryegrass</name>
    <name type="synonym">Lolium perenne subsp. multiflorum</name>
    <dbReference type="NCBI Taxonomy" id="4521"/>
    <lineage>
        <taxon>Eukaryota</taxon>
        <taxon>Viridiplantae</taxon>
        <taxon>Streptophyta</taxon>
        <taxon>Embryophyta</taxon>
        <taxon>Tracheophyta</taxon>
        <taxon>Spermatophyta</taxon>
        <taxon>Magnoliopsida</taxon>
        <taxon>Liliopsida</taxon>
        <taxon>Poales</taxon>
        <taxon>Poaceae</taxon>
        <taxon>BOP clade</taxon>
        <taxon>Pooideae</taxon>
        <taxon>Poodae</taxon>
        <taxon>Poeae</taxon>
        <taxon>Poeae Chloroplast Group 2 (Poeae type)</taxon>
        <taxon>Loliodinae</taxon>
        <taxon>Loliinae</taxon>
        <taxon>Lolium</taxon>
    </lineage>
</organism>
<dbReference type="PANTHER" id="PTHR19375">
    <property type="entry name" value="HEAT SHOCK PROTEIN 70KDA"/>
    <property type="match status" value="1"/>
</dbReference>
<dbReference type="EMBL" id="JAUUTY010000003">
    <property type="protein sequence ID" value="KAK1663102.1"/>
    <property type="molecule type" value="Genomic_DNA"/>
</dbReference>
<dbReference type="SUPFAM" id="SSF100920">
    <property type="entry name" value="Heat shock protein 70kD (HSP70), peptide-binding domain"/>
    <property type="match status" value="1"/>
</dbReference>
<evidence type="ECO:0008006" key="8">
    <source>
        <dbReference type="Google" id="ProtNLM"/>
    </source>
</evidence>
<evidence type="ECO:0000256" key="1">
    <source>
        <dbReference type="ARBA" id="ARBA00004319"/>
    </source>
</evidence>
<evidence type="ECO:0000256" key="2">
    <source>
        <dbReference type="ARBA" id="ARBA00007381"/>
    </source>
</evidence>
<dbReference type="PRINTS" id="PR00301">
    <property type="entry name" value="HEATSHOCK70"/>
</dbReference>
<dbReference type="PROSITE" id="PS01036">
    <property type="entry name" value="HSP70_3"/>
    <property type="match status" value="1"/>
</dbReference>
<keyword evidence="4 5" id="KW-0067">ATP-binding</keyword>
<sequence>MAGATVAIGIDLGTTYSCVGVWRNGRVEIVANDQGNRTTPSYVAFTKDEKLVGEGANNQLASNASNTIFDVKRLIGRRFSDSSVKRDAKYWPFVLIKGRDDRPRIKVSYHGREKQFSPEEISAMVLVKMKETAEIFVGPGTTIKNAVITVPAYFNNSQRKATKDAAAIAGLKVMRMINEPTAAAIAYSLERKWRDGEESVLLVYDLGGGTLDVSLVVVKKGLLQVKATAGDNHLGGEDFTNNMVDHFVKEFEKRNHKDISGDKRAVRRLRNSCEKAKRMLSSNAQTVVDIDALFEGIDFHSSINRALFEQLNVDLFRKCMEPIETCLQDAKMDRKKVDEVVLVGGSTRIPRVHRLVQDFFGKEPCKSINADEAVAYGATVQAANLMGQINHDLLMQLIDVTPLSQGLEIEGGLMSVLIRRNTTIPITKEKTFVTTVDYQTVMTFGVYEGERAMAVDNSLRGSLSLSGLTLAPKGVTVINVRFEIDEDGILHVSAEDKVSAQKENITIMNDPGRFSIEEIKGMVEEAKKYKAVDLEHKKKVQARNDIDNFLYTMRNNIKKLQDAVDGTTMWLENNELNMAQINAKKKQLESIIRQTSKP</sequence>
<dbReference type="Gene3D" id="2.60.34.10">
    <property type="entry name" value="Substrate Binding Domain Of DNAk, Chain A, domain 1"/>
    <property type="match status" value="1"/>
</dbReference>
<dbReference type="PROSITE" id="PS00297">
    <property type="entry name" value="HSP70_1"/>
    <property type="match status" value="1"/>
</dbReference>
<dbReference type="FunFam" id="2.60.34.10:FF:000012">
    <property type="entry name" value="Heat shock 70 kDa protein"/>
    <property type="match status" value="1"/>
</dbReference>
<dbReference type="GO" id="GO:0140662">
    <property type="term" value="F:ATP-dependent protein folding chaperone"/>
    <property type="evidence" value="ECO:0007669"/>
    <property type="project" value="InterPro"/>
</dbReference>
<keyword evidence="7" id="KW-1185">Reference proteome</keyword>
<name>A0AAD8SRG9_LOLMU</name>
<evidence type="ECO:0000256" key="5">
    <source>
        <dbReference type="RuleBase" id="RU003322"/>
    </source>
</evidence>
<dbReference type="Gene3D" id="3.30.30.30">
    <property type="match status" value="1"/>
</dbReference>
<dbReference type="AlphaFoldDB" id="A0AAD8SRG9"/>
<comment type="subcellular location">
    <subcellularLocation>
        <location evidence="1">Endoplasmic reticulum lumen</location>
    </subcellularLocation>
</comment>
<dbReference type="InterPro" id="IPR013126">
    <property type="entry name" value="Hsp_70_fam"/>
</dbReference>
<dbReference type="InterPro" id="IPR029047">
    <property type="entry name" value="HSP70_peptide-bd_sf"/>
</dbReference>
<dbReference type="Proteomes" id="UP001231189">
    <property type="component" value="Unassembled WGS sequence"/>
</dbReference>